<proteinExistence type="predicted"/>
<dbReference type="GO" id="GO:0016787">
    <property type="term" value="F:hydrolase activity"/>
    <property type="evidence" value="ECO:0007669"/>
    <property type="project" value="UniProtKB-KW"/>
</dbReference>
<dbReference type="PANTHER" id="PTHR43798:SF33">
    <property type="entry name" value="HYDROLASE, PUTATIVE (AFU_ORTHOLOGUE AFUA_2G14860)-RELATED"/>
    <property type="match status" value="1"/>
</dbReference>
<dbReference type="InterPro" id="IPR000073">
    <property type="entry name" value="AB_hydrolase_1"/>
</dbReference>
<dbReference type="AlphaFoldDB" id="F2LRJ2"/>
<evidence type="ECO:0000313" key="2">
    <source>
        <dbReference type="EMBL" id="AEA65486.1"/>
    </source>
</evidence>
<name>F2LRJ2_BURGS</name>
<keyword evidence="3" id="KW-1185">Reference proteome</keyword>
<dbReference type="EMBL" id="CP002601">
    <property type="protein sequence ID" value="AEA65486.1"/>
    <property type="molecule type" value="Genomic_DNA"/>
</dbReference>
<accession>F2LRJ2</accession>
<evidence type="ECO:0000313" key="3">
    <source>
        <dbReference type="Proteomes" id="UP000008316"/>
    </source>
</evidence>
<dbReference type="HOGENOM" id="CLU_020336_50_4_4"/>
<dbReference type="Pfam" id="PF00561">
    <property type="entry name" value="Abhydrolase_1"/>
    <property type="match status" value="1"/>
</dbReference>
<dbReference type="PRINTS" id="PR00111">
    <property type="entry name" value="ABHYDROLASE"/>
</dbReference>
<dbReference type="InterPro" id="IPR029058">
    <property type="entry name" value="AB_hydrolase_fold"/>
</dbReference>
<protein>
    <submittedName>
        <fullName evidence="2">Alpha/beta hydrolase family protein</fullName>
    </submittedName>
</protein>
<keyword evidence="2" id="KW-0378">Hydrolase</keyword>
<dbReference type="KEGG" id="bgd:bgla_1p0810"/>
<dbReference type="Gene3D" id="3.40.50.1820">
    <property type="entry name" value="alpha/beta hydrolase"/>
    <property type="match status" value="1"/>
</dbReference>
<geneLocation type="plasmid" evidence="2 3">
    <name>bgla_1p</name>
</geneLocation>
<reference evidence="2 3" key="1">
    <citation type="journal article" date="2011" name="J. Bacteriol.">
        <title>Complete genome sequence of Burkholderia gladioli BSR3.</title>
        <authorList>
            <person name="Seo Y.S."/>
            <person name="Lim J."/>
            <person name="Choi B.S."/>
            <person name="Kim H."/>
            <person name="Goo E."/>
            <person name="Lee B."/>
            <person name="Lim J.S."/>
            <person name="Choi I.Y."/>
            <person name="Moon J.S."/>
            <person name="Kim J."/>
            <person name="Hwang I."/>
        </authorList>
    </citation>
    <scope>NUCLEOTIDE SEQUENCE [LARGE SCALE GENOMIC DNA]</scope>
    <source>
        <strain evidence="3">BSR3</strain>
    </source>
</reference>
<dbReference type="PANTHER" id="PTHR43798">
    <property type="entry name" value="MONOACYLGLYCEROL LIPASE"/>
    <property type="match status" value="1"/>
</dbReference>
<dbReference type="SUPFAM" id="SSF53474">
    <property type="entry name" value="alpha/beta-Hydrolases"/>
    <property type="match status" value="1"/>
</dbReference>
<evidence type="ECO:0000259" key="1">
    <source>
        <dbReference type="Pfam" id="PF00561"/>
    </source>
</evidence>
<organism evidence="2 3">
    <name type="scientific">Burkholderia gladioli (strain BSR3)</name>
    <dbReference type="NCBI Taxonomy" id="999541"/>
    <lineage>
        <taxon>Bacteria</taxon>
        <taxon>Pseudomonadati</taxon>
        <taxon>Pseudomonadota</taxon>
        <taxon>Betaproteobacteria</taxon>
        <taxon>Burkholderiales</taxon>
        <taxon>Burkholderiaceae</taxon>
        <taxon>Burkholderia</taxon>
    </lineage>
</organism>
<dbReference type="RefSeq" id="WP_013699868.1">
    <property type="nucleotide sequence ID" value="NC_015382.1"/>
</dbReference>
<gene>
    <name evidence="2" type="ordered locus">bgla_1p0810</name>
</gene>
<keyword evidence="2" id="KW-0614">Plasmid</keyword>
<dbReference type="Proteomes" id="UP000008316">
    <property type="component" value="Plasmid bgla_1p"/>
</dbReference>
<feature type="domain" description="AB hydrolase-1" evidence="1">
    <location>
        <begin position="35"/>
        <end position="271"/>
    </location>
</feature>
<sequence length="286" mass="30944">MNGSCLRLAHSDGSVSHLRKWDHARASRDQMPACLLIHGFGESSCSWADYGAALDCFETVYAVDLRGHGDSSWDSAARYDVEGFADDVVHVLERLGLAELAIVGHSLGGDVALQVASMRPERVRAVVMVDFGPELSQAGLAKICTDLRANLRVFDSREAFLDALIEARPLVAKEVAARMARDSLRELGEARFTLKLDCALATFEPPDLQSPARCAIVWDKLRALSCPVLVLRGAMSGMLSRDSAERAARGTANGTMREVRGAGHAVMLDNPGGFLAATREFFGTLR</sequence>
<dbReference type="InterPro" id="IPR050266">
    <property type="entry name" value="AB_hydrolase_sf"/>
</dbReference>
<dbReference type="GO" id="GO:0016020">
    <property type="term" value="C:membrane"/>
    <property type="evidence" value="ECO:0007669"/>
    <property type="project" value="TreeGrafter"/>
</dbReference>